<evidence type="ECO:0000256" key="8">
    <source>
        <dbReference type="ARBA" id="ARBA00022692"/>
    </source>
</evidence>
<feature type="transmembrane region" description="Helical" evidence="11">
    <location>
        <begin position="50"/>
        <end position="73"/>
    </location>
</feature>
<reference evidence="13" key="1">
    <citation type="submission" date="2025-08" db="UniProtKB">
        <authorList>
            <consortium name="RefSeq"/>
        </authorList>
    </citation>
    <scope>IDENTIFICATION</scope>
</reference>
<keyword evidence="12" id="KW-1185">Reference proteome</keyword>
<dbReference type="Gene3D" id="1.10.287.40">
    <property type="entry name" value="Serine-tRNA synthetase, tRNA binding domain"/>
    <property type="match status" value="1"/>
</dbReference>
<evidence type="ECO:0000256" key="7">
    <source>
        <dbReference type="ARBA" id="ARBA00022679"/>
    </source>
</evidence>
<evidence type="ECO:0000256" key="1">
    <source>
        <dbReference type="ARBA" id="ARBA00004141"/>
    </source>
</evidence>
<evidence type="ECO:0000256" key="9">
    <source>
        <dbReference type="ARBA" id="ARBA00022989"/>
    </source>
</evidence>
<dbReference type="InterPro" id="IPR025993">
    <property type="entry name" value="Ceramide_glucosylTrfase"/>
</dbReference>
<organism evidence="12 13">
    <name type="scientific">Dioscorea cayennensis subsp. rotundata</name>
    <name type="common">White Guinea yam</name>
    <name type="synonym">Dioscorea rotundata</name>
    <dbReference type="NCBI Taxonomy" id="55577"/>
    <lineage>
        <taxon>Eukaryota</taxon>
        <taxon>Viridiplantae</taxon>
        <taxon>Streptophyta</taxon>
        <taxon>Embryophyta</taxon>
        <taxon>Tracheophyta</taxon>
        <taxon>Spermatophyta</taxon>
        <taxon>Magnoliopsida</taxon>
        <taxon>Liliopsida</taxon>
        <taxon>Dioscoreales</taxon>
        <taxon>Dioscoreaceae</taxon>
        <taxon>Dioscorea</taxon>
    </lineage>
</organism>
<comment type="pathway">
    <text evidence="3">Sphingolipid metabolism.</text>
</comment>
<dbReference type="GO" id="GO:0016020">
    <property type="term" value="C:membrane"/>
    <property type="evidence" value="ECO:0007669"/>
    <property type="project" value="UniProtKB-SubCell"/>
</dbReference>
<name>A0AB40CPN5_DIOCR</name>
<dbReference type="EC" id="2.4.1.80" evidence="5"/>
<keyword evidence="7" id="KW-0808">Transferase</keyword>
<evidence type="ECO:0000256" key="6">
    <source>
        <dbReference type="ARBA" id="ARBA00022676"/>
    </source>
</evidence>
<dbReference type="GO" id="GO:0006679">
    <property type="term" value="P:glucosylceramide biosynthetic process"/>
    <property type="evidence" value="ECO:0007669"/>
    <property type="project" value="TreeGrafter"/>
</dbReference>
<evidence type="ECO:0000256" key="4">
    <source>
        <dbReference type="ARBA" id="ARBA00006739"/>
    </source>
</evidence>
<accession>A0AB40CPN5</accession>
<gene>
    <name evidence="13" type="primary">LOC120277707</name>
</gene>
<protein>
    <recommendedName>
        <fullName evidence="5">ceramide glucosyltransferase</fullName>
        <ecNumber evidence="5">2.4.1.80</ecNumber>
    </recommendedName>
</protein>
<evidence type="ECO:0000313" key="13">
    <source>
        <dbReference type="RefSeq" id="XP_039140495.1"/>
    </source>
</evidence>
<sequence>MLDINIFSAEKGFDSTCIRESQYCRFTSVKVIDEIISFAKEWQQRMHPRLPLFLALWLTLLISILITSLYGGILEFLFVVESIDDPAYHAISSLISEFKKAYQTSTKRVALPSLVTLKFHPLLANSVSLICKDCVAGLSTTWSQKIHNQLFGAEKMHKGSKYVLFLDDDVRLHLGSVGALTAEMEKIPEIFIQTGYPLDLPFGSLGSYCIYEYDMPCSMGFATSGKTFFLWSGYIMMHADDFRKDSHGVVSGLRDGGYFDDMTLAAIASNFLLHTHDLKMHLFFHAVSEISKK</sequence>
<dbReference type="Proteomes" id="UP001515500">
    <property type="component" value="Chromosome 15"/>
</dbReference>
<evidence type="ECO:0000256" key="10">
    <source>
        <dbReference type="ARBA" id="ARBA00023136"/>
    </source>
</evidence>
<evidence type="ECO:0000256" key="3">
    <source>
        <dbReference type="ARBA" id="ARBA00004991"/>
    </source>
</evidence>
<dbReference type="PANTHER" id="PTHR12726:SF0">
    <property type="entry name" value="CERAMIDE GLUCOSYLTRANSFERASE"/>
    <property type="match status" value="1"/>
</dbReference>
<keyword evidence="9 11" id="KW-1133">Transmembrane helix</keyword>
<evidence type="ECO:0000256" key="2">
    <source>
        <dbReference type="ARBA" id="ARBA00004760"/>
    </source>
</evidence>
<keyword evidence="6" id="KW-0328">Glycosyltransferase</keyword>
<comment type="subcellular location">
    <subcellularLocation>
        <location evidence="1">Membrane</location>
        <topology evidence="1">Multi-pass membrane protein</topology>
    </subcellularLocation>
</comment>
<keyword evidence="8 11" id="KW-0812">Transmembrane</keyword>
<dbReference type="SUPFAM" id="SSF53448">
    <property type="entry name" value="Nucleotide-diphospho-sugar transferases"/>
    <property type="match status" value="1"/>
</dbReference>
<dbReference type="GO" id="GO:0008120">
    <property type="term" value="F:ceramide glucosyltransferase activity"/>
    <property type="evidence" value="ECO:0007669"/>
    <property type="project" value="UniProtKB-EC"/>
</dbReference>
<comment type="similarity">
    <text evidence="4">Belongs to the glycosyltransferase 2 family.</text>
</comment>
<dbReference type="InterPro" id="IPR042103">
    <property type="entry name" value="SerRS_1_N_sf"/>
</dbReference>
<dbReference type="AlphaFoldDB" id="A0AB40CPN5"/>
<dbReference type="PANTHER" id="PTHR12726">
    <property type="entry name" value="CERAMIDE GLUCOSYLTRANSFERASE"/>
    <property type="match status" value="1"/>
</dbReference>
<evidence type="ECO:0000256" key="11">
    <source>
        <dbReference type="SAM" id="Phobius"/>
    </source>
</evidence>
<evidence type="ECO:0000256" key="5">
    <source>
        <dbReference type="ARBA" id="ARBA00012699"/>
    </source>
</evidence>
<dbReference type="InterPro" id="IPR029044">
    <property type="entry name" value="Nucleotide-diphossugar_trans"/>
</dbReference>
<comment type="pathway">
    <text evidence="2">Lipid metabolism; sphingolipid metabolism.</text>
</comment>
<keyword evidence="10 11" id="KW-0472">Membrane</keyword>
<dbReference type="GeneID" id="120277707"/>
<proteinExistence type="inferred from homology"/>
<evidence type="ECO:0000313" key="12">
    <source>
        <dbReference type="Proteomes" id="UP001515500"/>
    </source>
</evidence>
<dbReference type="RefSeq" id="XP_039140495.1">
    <property type="nucleotide sequence ID" value="XM_039284561.1"/>
</dbReference>